<comment type="caution">
    <text evidence="2">The sequence shown here is derived from an EMBL/GenBank/DDBJ whole genome shotgun (WGS) entry which is preliminary data.</text>
</comment>
<protein>
    <submittedName>
        <fullName evidence="2 3">Membrane protein</fullName>
    </submittedName>
</protein>
<reference evidence="2 5" key="2">
    <citation type="submission" date="2019-07" db="EMBL/GenBank/DDBJ databases">
        <title>Whole genome shotgun sequence of Myxococcus fulvus NBRC 100333.</title>
        <authorList>
            <person name="Hosoyama A."/>
            <person name="Uohara A."/>
            <person name="Ohji S."/>
            <person name="Ichikawa N."/>
        </authorList>
    </citation>
    <scope>NUCLEOTIDE SEQUENCE [LARGE SCALE GENOMIC DNA]</scope>
    <source>
        <strain evidence="2 5">NBRC 100333</strain>
    </source>
</reference>
<dbReference type="Proteomes" id="UP000183760">
    <property type="component" value="Unassembled WGS sequence"/>
</dbReference>
<accession>A0A511TF44</accession>
<keyword evidence="1" id="KW-1133">Transmembrane helix</keyword>
<dbReference type="STRING" id="1334629.MFUL124B02_21770"/>
<sequence length="159" mass="17035">MLETLLPLLTWASLLGCGLMAGVFFAFSTFVMKGLERVPPTTGITAMQGINTAVMPSVFLVVFMATALLCAGLVVSSVFTWAQPAARLRLLGGMLYLVGCFGVTAGFNVPRNDALARLSAQSAEAPAYWARYQSEWTAWNHVRTLACLGALVSLVLSRD</sequence>
<evidence type="ECO:0000313" key="3">
    <source>
        <dbReference type="EMBL" id="SET89386.1"/>
    </source>
</evidence>
<dbReference type="RefSeq" id="WP_074953009.1">
    <property type="nucleotide sequence ID" value="NZ_BJXR01000069.1"/>
</dbReference>
<dbReference type="InterPro" id="IPR013901">
    <property type="entry name" value="Anthrone_oxy"/>
</dbReference>
<dbReference type="Pfam" id="PF08592">
    <property type="entry name" value="Anthrone_oxy"/>
    <property type="match status" value="1"/>
</dbReference>
<dbReference type="Proteomes" id="UP000321514">
    <property type="component" value="Unassembled WGS sequence"/>
</dbReference>
<evidence type="ECO:0000313" key="5">
    <source>
        <dbReference type="Proteomes" id="UP000321514"/>
    </source>
</evidence>
<evidence type="ECO:0000313" key="2">
    <source>
        <dbReference type="EMBL" id="GEN12795.1"/>
    </source>
</evidence>
<feature type="transmembrane region" description="Helical" evidence="1">
    <location>
        <begin position="53"/>
        <end position="82"/>
    </location>
</feature>
<dbReference type="AlphaFoldDB" id="A0A511TF44"/>
<evidence type="ECO:0000313" key="4">
    <source>
        <dbReference type="Proteomes" id="UP000183760"/>
    </source>
</evidence>
<gene>
    <name evidence="2" type="ORF">MFU01_78320</name>
    <name evidence="3" type="ORF">SAMN05443572_103699</name>
</gene>
<dbReference type="OrthoDB" id="428263at2"/>
<keyword evidence="1" id="KW-0812">Transmembrane</keyword>
<reference evidence="3 4" key="1">
    <citation type="submission" date="2016-10" db="EMBL/GenBank/DDBJ databases">
        <authorList>
            <person name="Varghese N."/>
            <person name="Submissions S."/>
        </authorList>
    </citation>
    <scope>NUCLEOTIDE SEQUENCE [LARGE SCALE GENOMIC DNA]</scope>
    <source>
        <strain evidence="3 4">DSM 16525</strain>
    </source>
</reference>
<evidence type="ECO:0000256" key="1">
    <source>
        <dbReference type="SAM" id="Phobius"/>
    </source>
</evidence>
<keyword evidence="1" id="KW-0472">Membrane</keyword>
<dbReference type="EMBL" id="FOIB01000003">
    <property type="protein sequence ID" value="SET89386.1"/>
    <property type="molecule type" value="Genomic_DNA"/>
</dbReference>
<feature type="transmembrane region" description="Helical" evidence="1">
    <location>
        <begin position="12"/>
        <end position="32"/>
    </location>
</feature>
<organism evidence="2 5">
    <name type="scientific">Myxococcus fulvus</name>
    <dbReference type="NCBI Taxonomy" id="33"/>
    <lineage>
        <taxon>Bacteria</taxon>
        <taxon>Pseudomonadati</taxon>
        <taxon>Myxococcota</taxon>
        <taxon>Myxococcia</taxon>
        <taxon>Myxococcales</taxon>
        <taxon>Cystobacterineae</taxon>
        <taxon>Myxococcaceae</taxon>
        <taxon>Myxococcus</taxon>
    </lineage>
</organism>
<feature type="transmembrane region" description="Helical" evidence="1">
    <location>
        <begin position="88"/>
        <end position="109"/>
    </location>
</feature>
<name>A0A511TF44_MYXFU</name>
<keyword evidence="4" id="KW-1185">Reference proteome</keyword>
<proteinExistence type="predicted"/>
<dbReference type="EMBL" id="BJXR01000069">
    <property type="protein sequence ID" value="GEN12795.1"/>
    <property type="molecule type" value="Genomic_DNA"/>
</dbReference>